<organism evidence="3 4">
    <name type="scientific">Nitrosospira briensis</name>
    <dbReference type="NCBI Taxonomy" id="35799"/>
    <lineage>
        <taxon>Bacteria</taxon>
        <taxon>Pseudomonadati</taxon>
        <taxon>Pseudomonadota</taxon>
        <taxon>Betaproteobacteria</taxon>
        <taxon>Nitrosomonadales</taxon>
        <taxon>Nitrosomonadaceae</taxon>
        <taxon>Nitrosospira</taxon>
    </lineage>
</organism>
<dbReference type="AlphaFoldDB" id="A0A1I5A7Z6"/>
<evidence type="ECO:0000313" key="4">
    <source>
        <dbReference type="Proteomes" id="UP000183107"/>
    </source>
</evidence>
<dbReference type="NCBIfam" id="TIGR02595">
    <property type="entry name" value="PEP_CTERM"/>
    <property type="match status" value="1"/>
</dbReference>
<dbReference type="OrthoDB" id="6399769at2"/>
<dbReference type="Pfam" id="PF07589">
    <property type="entry name" value="PEP-CTERM"/>
    <property type="match status" value="1"/>
</dbReference>
<reference evidence="4" key="1">
    <citation type="submission" date="2016-10" db="EMBL/GenBank/DDBJ databases">
        <authorList>
            <person name="Varghese N."/>
        </authorList>
    </citation>
    <scope>NUCLEOTIDE SEQUENCE [LARGE SCALE GENOMIC DNA]</scope>
    <source>
        <strain evidence="4">Nsp8</strain>
    </source>
</reference>
<keyword evidence="1" id="KW-0732">Signal</keyword>
<sequence>MNATTKSLLVAMAFGGSVATATASSVVTNVTASGPGLGSFSLEESPPSFSYLSSTYASVDPITLTFTVGHAEGGDREHHVYETIGNGTSAAFSNFHFHLDESASGPASNVTFNYFDAEDNIFAPELPPGFTLDSPSKAQAAPFEPTGPRDLNFTGELKAGAYIEEGYFSLNIPDPGAGNAYTFSLVQTPVAGVVPEPETYAMFLAGLGLMGFMARRKQNKNK</sequence>
<accession>A0A1I5A7Z6</accession>
<dbReference type="InterPro" id="IPR013424">
    <property type="entry name" value="Ice-binding_C"/>
</dbReference>
<proteinExistence type="predicted"/>
<dbReference type="Proteomes" id="UP000183107">
    <property type="component" value="Unassembled WGS sequence"/>
</dbReference>
<dbReference type="EMBL" id="FOVJ01000002">
    <property type="protein sequence ID" value="SFN58458.1"/>
    <property type="molecule type" value="Genomic_DNA"/>
</dbReference>
<evidence type="ECO:0000313" key="3">
    <source>
        <dbReference type="EMBL" id="SFN58458.1"/>
    </source>
</evidence>
<gene>
    <name evidence="3" type="ORF">SAMN05216386_1250</name>
</gene>
<feature type="domain" description="Ice-binding protein C-terminal" evidence="2">
    <location>
        <begin position="194"/>
        <end position="217"/>
    </location>
</feature>
<name>A0A1I5A7Z6_9PROT</name>
<keyword evidence="4" id="KW-1185">Reference proteome</keyword>
<feature type="chain" id="PRO_5010242416" evidence="1">
    <location>
        <begin position="24"/>
        <end position="222"/>
    </location>
</feature>
<protein>
    <submittedName>
        <fullName evidence="3">PEP-CTERM protein-sorting domain-containing protein</fullName>
    </submittedName>
</protein>
<evidence type="ECO:0000259" key="2">
    <source>
        <dbReference type="Pfam" id="PF07589"/>
    </source>
</evidence>
<evidence type="ECO:0000256" key="1">
    <source>
        <dbReference type="SAM" id="SignalP"/>
    </source>
</evidence>
<feature type="signal peptide" evidence="1">
    <location>
        <begin position="1"/>
        <end position="23"/>
    </location>
</feature>
<dbReference type="RefSeq" id="WP_074795840.1">
    <property type="nucleotide sequence ID" value="NZ_FOVJ01000002.1"/>
</dbReference>